<dbReference type="PANTHER" id="PTHR30204">
    <property type="entry name" value="REDOX-CYCLING DRUG-SENSING TRANSCRIPTIONAL ACTIVATOR SOXR"/>
    <property type="match status" value="1"/>
</dbReference>
<accession>A0A6L5Y054</accession>
<dbReference type="GO" id="GO:0003677">
    <property type="term" value="F:DNA binding"/>
    <property type="evidence" value="ECO:0007669"/>
    <property type="project" value="UniProtKB-KW"/>
</dbReference>
<proteinExistence type="predicted"/>
<dbReference type="InterPro" id="IPR000551">
    <property type="entry name" value="MerR-type_HTH_dom"/>
</dbReference>
<dbReference type="AlphaFoldDB" id="A0A6L5Y054"/>
<dbReference type="EMBL" id="VUMT01000008">
    <property type="protein sequence ID" value="MSS63573.1"/>
    <property type="molecule type" value="Genomic_DNA"/>
</dbReference>
<dbReference type="SMART" id="SM00422">
    <property type="entry name" value="HTH_MERR"/>
    <property type="match status" value="1"/>
</dbReference>
<protein>
    <submittedName>
        <fullName evidence="4">MerR family transcriptional regulator</fullName>
    </submittedName>
</protein>
<dbReference type="Pfam" id="PF00376">
    <property type="entry name" value="MerR"/>
    <property type="match status" value="1"/>
</dbReference>
<sequence>MTIKEVSKRCGIPVDTLRYYERVGVIPHVTRTASGIRDYCESDISWVETAKCMRAAGLPIEALIEYQRLYSEGDSTFKARLELLSEQRELLLAQKMQLEETLAKLNYKISKYEIAVKTGKLIWDCPDAEKGE</sequence>
<dbReference type="CDD" id="cd01109">
    <property type="entry name" value="HTH_YyaN"/>
    <property type="match status" value="1"/>
</dbReference>
<keyword evidence="5" id="KW-1185">Reference proteome</keyword>
<dbReference type="PRINTS" id="PR00040">
    <property type="entry name" value="HTHMERR"/>
</dbReference>
<evidence type="ECO:0000259" key="3">
    <source>
        <dbReference type="PROSITE" id="PS50937"/>
    </source>
</evidence>
<evidence type="ECO:0000256" key="1">
    <source>
        <dbReference type="ARBA" id="ARBA00023125"/>
    </source>
</evidence>
<dbReference type="Gene3D" id="1.10.1660.10">
    <property type="match status" value="1"/>
</dbReference>
<dbReference type="InterPro" id="IPR047057">
    <property type="entry name" value="MerR_fam"/>
</dbReference>
<name>A0A6L5Y054_9FIRM</name>
<dbReference type="GO" id="GO:0003700">
    <property type="term" value="F:DNA-binding transcription factor activity"/>
    <property type="evidence" value="ECO:0007669"/>
    <property type="project" value="InterPro"/>
</dbReference>
<evidence type="ECO:0000256" key="2">
    <source>
        <dbReference type="SAM" id="Coils"/>
    </source>
</evidence>
<feature type="domain" description="HTH merR-type" evidence="3">
    <location>
        <begin position="1"/>
        <end position="69"/>
    </location>
</feature>
<keyword evidence="2" id="KW-0175">Coiled coil</keyword>
<reference evidence="4 5" key="1">
    <citation type="submission" date="2019-08" db="EMBL/GenBank/DDBJ databases">
        <title>In-depth cultivation of the pig gut microbiome towards novel bacterial diversity and tailored functional studies.</title>
        <authorList>
            <person name="Wylensek D."/>
            <person name="Hitch T.C.A."/>
            <person name="Clavel T."/>
        </authorList>
    </citation>
    <scope>NUCLEOTIDE SEQUENCE [LARGE SCALE GENOMIC DNA]</scope>
    <source>
        <strain evidence="4 5">WCA-693-APC-MOT-I</strain>
    </source>
</reference>
<evidence type="ECO:0000313" key="4">
    <source>
        <dbReference type="EMBL" id="MSS63573.1"/>
    </source>
</evidence>
<keyword evidence="1" id="KW-0238">DNA-binding</keyword>
<dbReference type="PROSITE" id="PS50937">
    <property type="entry name" value="HTH_MERR_2"/>
    <property type="match status" value="1"/>
</dbReference>
<feature type="coiled-coil region" evidence="2">
    <location>
        <begin position="81"/>
        <end position="115"/>
    </location>
</feature>
<dbReference type="Proteomes" id="UP000482209">
    <property type="component" value="Unassembled WGS sequence"/>
</dbReference>
<gene>
    <name evidence="4" type="ORF">FYJ58_06740</name>
</gene>
<dbReference type="PANTHER" id="PTHR30204:SF98">
    <property type="entry name" value="HTH-TYPE TRANSCRIPTIONAL REGULATOR ADHR"/>
    <property type="match status" value="1"/>
</dbReference>
<organism evidence="4 5">
    <name type="scientific">Velocimicrobium porci</name>
    <dbReference type="NCBI Taxonomy" id="2606634"/>
    <lineage>
        <taxon>Bacteria</taxon>
        <taxon>Bacillati</taxon>
        <taxon>Bacillota</taxon>
        <taxon>Clostridia</taxon>
        <taxon>Lachnospirales</taxon>
        <taxon>Lachnospiraceae</taxon>
        <taxon>Velocimicrobium</taxon>
    </lineage>
</organism>
<dbReference type="InterPro" id="IPR009061">
    <property type="entry name" value="DNA-bd_dom_put_sf"/>
</dbReference>
<dbReference type="SUPFAM" id="SSF46955">
    <property type="entry name" value="Putative DNA-binding domain"/>
    <property type="match status" value="1"/>
</dbReference>
<dbReference type="RefSeq" id="WP_154518974.1">
    <property type="nucleotide sequence ID" value="NZ_VUMT01000008.1"/>
</dbReference>
<comment type="caution">
    <text evidence="4">The sequence shown here is derived from an EMBL/GenBank/DDBJ whole genome shotgun (WGS) entry which is preliminary data.</text>
</comment>
<evidence type="ECO:0000313" key="5">
    <source>
        <dbReference type="Proteomes" id="UP000482209"/>
    </source>
</evidence>